<reference evidence="8 9" key="1">
    <citation type="submission" date="2018-10" db="EMBL/GenBank/DDBJ databases">
        <title>Comparative analysis of microorganisms from saline springs in Andes Mountain Range, Colombia.</title>
        <authorList>
            <person name="Rubin E."/>
        </authorList>
    </citation>
    <scope>NUCLEOTIDE SEQUENCE [LARGE SCALE GENOMIC DNA]</scope>
    <source>
        <strain evidence="8 9">USBA 36</strain>
    </source>
</reference>
<proteinExistence type="inferred from homology"/>
<evidence type="ECO:0000256" key="5">
    <source>
        <dbReference type="ARBA" id="ARBA00023136"/>
    </source>
</evidence>
<feature type="transmembrane region" description="Helical" evidence="6">
    <location>
        <begin position="220"/>
        <end position="238"/>
    </location>
</feature>
<accession>A0A420WQR4</accession>
<evidence type="ECO:0000256" key="4">
    <source>
        <dbReference type="ARBA" id="ARBA00022989"/>
    </source>
</evidence>
<dbReference type="PANTHER" id="PTHR22911">
    <property type="entry name" value="ACYL-MALONYL CONDENSING ENZYME-RELATED"/>
    <property type="match status" value="1"/>
</dbReference>
<dbReference type="InterPro" id="IPR000620">
    <property type="entry name" value="EamA_dom"/>
</dbReference>
<dbReference type="Gene3D" id="1.10.3730.20">
    <property type="match status" value="1"/>
</dbReference>
<comment type="similarity">
    <text evidence="2">Belongs to the drug/metabolite transporter (DMT) superfamily. 10 TMS drug/metabolite exporter (DME) (TC 2.A.7.3) family.</text>
</comment>
<comment type="caution">
    <text evidence="8">The sequence shown here is derived from an EMBL/GenBank/DDBJ whole genome shotgun (WGS) entry which is preliminary data.</text>
</comment>
<feature type="transmembrane region" description="Helical" evidence="6">
    <location>
        <begin position="157"/>
        <end position="178"/>
    </location>
</feature>
<comment type="subcellular location">
    <subcellularLocation>
        <location evidence="1">Membrane</location>
        <topology evidence="1">Multi-pass membrane protein</topology>
    </subcellularLocation>
</comment>
<dbReference type="EMBL" id="RBIG01000001">
    <property type="protein sequence ID" value="RKQ73391.1"/>
    <property type="molecule type" value="Genomic_DNA"/>
</dbReference>
<feature type="transmembrane region" description="Helical" evidence="6">
    <location>
        <begin position="190"/>
        <end position="208"/>
    </location>
</feature>
<evidence type="ECO:0000256" key="2">
    <source>
        <dbReference type="ARBA" id="ARBA00009853"/>
    </source>
</evidence>
<evidence type="ECO:0000313" key="8">
    <source>
        <dbReference type="EMBL" id="RKQ73391.1"/>
    </source>
</evidence>
<feature type="transmembrane region" description="Helical" evidence="6">
    <location>
        <begin position="44"/>
        <end position="64"/>
    </location>
</feature>
<dbReference type="GO" id="GO:0016020">
    <property type="term" value="C:membrane"/>
    <property type="evidence" value="ECO:0007669"/>
    <property type="project" value="UniProtKB-SubCell"/>
</dbReference>
<feature type="transmembrane region" description="Helical" evidence="6">
    <location>
        <begin position="250"/>
        <end position="268"/>
    </location>
</feature>
<feature type="domain" description="EamA" evidence="7">
    <location>
        <begin position="165"/>
        <end position="291"/>
    </location>
</feature>
<dbReference type="OrthoDB" id="9812899at2"/>
<dbReference type="Proteomes" id="UP000277424">
    <property type="component" value="Unassembled WGS sequence"/>
</dbReference>
<evidence type="ECO:0000256" key="1">
    <source>
        <dbReference type="ARBA" id="ARBA00004141"/>
    </source>
</evidence>
<sequence>MSSPAPSPDSGALPNAVKGILCMITGSAIITLNDTAMKWLTTDGVPVGQVMFIRGCVAIVLVYLTMRRLFGRESLRVNSWKAQLARGFLFWLAAFIYNHALHHLPLATAISLSFVAPLFVTALAVPLLGERVGWRRWTAVLVGFAGMLIMMRPGGDIVLIFATLPIIAAFVGAVRDILTRKMSATETSASILMVTTVMVTLTSVPTAFAGDWIMPEPTHLAIMVAAACCMVLAHYLVIESLRLAEAGLVVPFKYTQLIWGAVIGFAIWGYVPDIWQWIGAAVVIGSGLFIFRREITLARQRR</sequence>
<keyword evidence="5 6" id="KW-0472">Membrane</keyword>
<dbReference type="Pfam" id="PF00892">
    <property type="entry name" value="EamA"/>
    <property type="match status" value="2"/>
</dbReference>
<name>A0A420WQR4_9PROT</name>
<evidence type="ECO:0000259" key="7">
    <source>
        <dbReference type="Pfam" id="PF00892"/>
    </source>
</evidence>
<feature type="transmembrane region" description="Helical" evidence="6">
    <location>
        <begin position="84"/>
        <end position="100"/>
    </location>
</feature>
<keyword evidence="3 6" id="KW-0812">Transmembrane</keyword>
<dbReference type="InterPro" id="IPR037185">
    <property type="entry name" value="EmrE-like"/>
</dbReference>
<dbReference type="SUPFAM" id="SSF103481">
    <property type="entry name" value="Multidrug resistance efflux transporter EmrE"/>
    <property type="match status" value="2"/>
</dbReference>
<gene>
    <name evidence="8" type="ORF">BCL74_1179</name>
</gene>
<feature type="domain" description="EamA" evidence="7">
    <location>
        <begin position="18"/>
        <end position="151"/>
    </location>
</feature>
<evidence type="ECO:0000256" key="6">
    <source>
        <dbReference type="SAM" id="Phobius"/>
    </source>
</evidence>
<feature type="transmembrane region" description="Helical" evidence="6">
    <location>
        <begin position="106"/>
        <end position="127"/>
    </location>
</feature>
<dbReference type="AlphaFoldDB" id="A0A420WQR4"/>
<feature type="transmembrane region" description="Helical" evidence="6">
    <location>
        <begin position="134"/>
        <end position="151"/>
    </location>
</feature>
<dbReference type="PANTHER" id="PTHR22911:SF6">
    <property type="entry name" value="SOLUTE CARRIER FAMILY 35 MEMBER G1"/>
    <property type="match status" value="1"/>
</dbReference>
<feature type="transmembrane region" description="Helical" evidence="6">
    <location>
        <begin position="274"/>
        <end position="291"/>
    </location>
</feature>
<protein>
    <submittedName>
        <fullName evidence="8">Drug/metabolite transporter (DMT)-like permease</fullName>
    </submittedName>
</protein>
<organism evidence="8 9">
    <name type="scientific">Oceanibaculum indicum</name>
    <dbReference type="NCBI Taxonomy" id="526216"/>
    <lineage>
        <taxon>Bacteria</taxon>
        <taxon>Pseudomonadati</taxon>
        <taxon>Pseudomonadota</taxon>
        <taxon>Alphaproteobacteria</taxon>
        <taxon>Rhodospirillales</taxon>
        <taxon>Oceanibaculaceae</taxon>
        <taxon>Oceanibaculum</taxon>
    </lineage>
</organism>
<dbReference type="RefSeq" id="WP_121218251.1">
    <property type="nucleotide sequence ID" value="NZ_RBIG01000001.1"/>
</dbReference>
<evidence type="ECO:0000256" key="3">
    <source>
        <dbReference type="ARBA" id="ARBA00022692"/>
    </source>
</evidence>
<evidence type="ECO:0000313" key="9">
    <source>
        <dbReference type="Proteomes" id="UP000277424"/>
    </source>
</evidence>
<keyword evidence="4 6" id="KW-1133">Transmembrane helix</keyword>